<dbReference type="InterPro" id="IPR036942">
    <property type="entry name" value="Beta-barrel_TonB_sf"/>
</dbReference>
<dbReference type="InterPro" id="IPR037066">
    <property type="entry name" value="Plug_dom_sf"/>
</dbReference>
<protein>
    <submittedName>
        <fullName evidence="8">TonB-dependent receptor</fullName>
    </submittedName>
</protein>
<dbReference type="Proteomes" id="UP000191820">
    <property type="component" value="Chromosome"/>
</dbReference>
<dbReference type="InterPro" id="IPR012910">
    <property type="entry name" value="Plug_dom"/>
</dbReference>
<keyword evidence="9" id="KW-1185">Reference proteome</keyword>
<sequence length="891" mass="99035">MKTKPSFIANKLSLAVVTAISAASLFTTLPAYSEETPEVDAGEDFPIEVIAVTGRLRTSASAAVEERREQPTVVDIMGAEQISRTGDSDAAAALRRVTGLTLKDGKFIYVRGLGERYSSTSLNGAVVPSPDPTRNVVPLDMFPASIIESLSVQKASTASTPAAFGGGHVDIRTKSIPADFFFKASIGGRYNTNDSDDTYTYNGGDDDWLGQDDGTRAMPSSINDVTNMYGGISPIDIVTGSNGTVTFPEAQAINRGLASDMYRDMTIYTEGTDPGLRGNIAIGDRWDITDDIIFGAMTAVSYKEQAENYTKTEVELAGDADNVQIENAKDVMGTDSIVQMSGMLNLGLEIGYDHKIETFSTYLRDTSDDVSVAIEETIDTISEPNALQVYDVSYEERNLISNQIKGTHFLEYLWDLEANWMYSNASSKRYAPNELSYTYNVVFDDANNMTSRNLNTQDAPKYVYSRLDDNTENYKIDLALPIEFGDANILKISGGYEYFERTRESYATRLGFDVGLSPTDPNGDILSSDFDKIFSDENIANDTLDLELKDASTDTEDYVAAEMIDAGFVNFDFDFDDVWRFVAGVRYEDFRRVTLPLTPDGEISDESGRYDIEDYAIAEDGWFPSMSLTWKSSDQSQWRLGASKTLVRPDLREVAPVRFQDPVTGFDFFGNPELESSDIYNLDLRWEYYSDDGANLSVGGFYKDVDAPIEAIQRISEAGRQLKFYNAESGVIYGIETEFLHDLGFIGREGGFWEDFFVAGNVTLSDSEIEILGNGEIDPTNNKRRMTGHSEWVANMQLSFDSPDESHSATLVYNVFGERIAYGGRGGLDDVYEQPFHSLDFTYSFLPTESFGVKFKVKNILGETTEYDQQDVVVYAKEPGTEFTLQFNYEY</sequence>
<proteinExistence type="inferred from homology"/>
<comment type="similarity">
    <text evidence="4">Belongs to the TonB-dependent receptor family.</text>
</comment>
<evidence type="ECO:0000313" key="8">
    <source>
        <dbReference type="EMBL" id="ARD20937.1"/>
    </source>
</evidence>
<dbReference type="EMBL" id="CP020472">
    <property type="protein sequence ID" value="ARD20937.1"/>
    <property type="molecule type" value="Genomic_DNA"/>
</dbReference>
<keyword evidence="2 4" id="KW-0472">Membrane</keyword>
<keyword evidence="8" id="KW-0675">Receptor</keyword>
<name>A0ABN4YJK3_9GAMM</name>
<keyword evidence="3" id="KW-0998">Cell outer membrane</keyword>
<comment type="subcellular location">
    <subcellularLocation>
        <location evidence="1 4">Cell outer membrane</location>
    </subcellularLocation>
</comment>
<dbReference type="PANTHER" id="PTHR40980:SF5">
    <property type="entry name" value="TONB-DEPENDENT RECEPTOR"/>
    <property type="match status" value="1"/>
</dbReference>
<accession>A0ABN4YJK3</accession>
<feature type="signal peptide" evidence="5">
    <location>
        <begin position="1"/>
        <end position="33"/>
    </location>
</feature>
<feature type="domain" description="TonB-dependent receptor plug" evidence="7">
    <location>
        <begin position="67"/>
        <end position="159"/>
    </location>
</feature>
<dbReference type="Gene3D" id="2.40.170.20">
    <property type="entry name" value="TonB-dependent receptor, beta-barrel domain"/>
    <property type="match status" value="1"/>
</dbReference>
<dbReference type="Pfam" id="PF07715">
    <property type="entry name" value="Plug"/>
    <property type="match status" value="1"/>
</dbReference>
<feature type="domain" description="TonB-dependent receptor-like beta-barrel" evidence="6">
    <location>
        <begin position="405"/>
        <end position="860"/>
    </location>
</feature>
<dbReference type="PANTHER" id="PTHR40980">
    <property type="entry name" value="PLUG DOMAIN-CONTAINING PROTEIN"/>
    <property type="match status" value="1"/>
</dbReference>
<evidence type="ECO:0000256" key="3">
    <source>
        <dbReference type="ARBA" id="ARBA00023237"/>
    </source>
</evidence>
<dbReference type="InterPro" id="IPR000531">
    <property type="entry name" value="Beta-barrel_TonB"/>
</dbReference>
<keyword evidence="5" id="KW-0732">Signal</keyword>
<reference evidence="8 9" key="1">
    <citation type="submission" date="2017-03" db="EMBL/GenBank/DDBJ databases">
        <title>Genome sequencing of Shewanella japonica KCTC 22435.</title>
        <authorList>
            <person name="Kim K.M."/>
        </authorList>
    </citation>
    <scope>NUCLEOTIDE SEQUENCE [LARGE SCALE GENOMIC DNA]</scope>
    <source>
        <strain evidence="8 9">KCTC 22435</strain>
    </source>
</reference>
<evidence type="ECO:0000256" key="2">
    <source>
        <dbReference type="ARBA" id="ARBA00023136"/>
    </source>
</evidence>
<dbReference type="Gene3D" id="2.170.130.10">
    <property type="entry name" value="TonB-dependent receptor, plug domain"/>
    <property type="match status" value="1"/>
</dbReference>
<evidence type="ECO:0000256" key="5">
    <source>
        <dbReference type="SAM" id="SignalP"/>
    </source>
</evidence>
<keyword evidence="4" id="KW-0798">TonB box</keyword>
<organism evidence="8 9">
    <name type="scientific">Shewanella japonica</name>
    <dbReference type="NCBI Taxonomy" id="93973"/>
    <lineage>
        <taxon>Bacteria</taxon>
        <taxon>Pseudomonadati</taxon>
        <taxon>Pseudomonadota</taxon>
        <taxon>Gammaproteobacteria</taxon>
        <taxon>Alteromonadales</taxon>
        <taxon>Shewanellaceae</taxon>
        <taxon>Shewanella</taxon>
    </lineage>
</organism>
<gene>
    <name evidence="8" type="ORF">SJ2017_0599</name>
</gene>
<feature type="chain" id="PRO_5045552673" evidence="5">
    <location>
        <begin position="34"/>
        <end position="891"/>
    </location>
</feature>
<evidence type="ECO:0000313" key="9">
    <source>
        <dbReference type="Proteomes" id="UP000191820"/>
    </source>
</evidence>
<evidence type="ECO:0000259" key="7">
    <source>
        <dbReference type="Pfam" id="PF07715"/>
    </source>
</evidence>
<dbReference type="Pfam" id="PF00593">
    <property type="entry name" value="TonB_dep_Rec_b-barrel"/>
    <property type="match status" value="1"/>
</dbReference>
<evidence type="ECO:0000259" key="6">
    <source>
        <dbReference type="Pfam" id="PF00593"/>
    </source>
</evidence>
<evidence type="ECO:0000256" key="1">
    <source>
        <dbReference type="ARBA" id="ARBA00004442"/>
    </source>
</evidence>
<evidence type="ECO:0000256" key="4">
    <source>
        <dbReference type="RuleBase" id="RU003357"/>
    </source>
</evidence>
<dbReference type="SUPFAM" id="SSF56935">
    <property type="entry name" value="Porins"/>
    <property type="match status" value="1"/>
</dbReference>